<dbReference type="AlphaFoldDB" id="A0A0H5R1T7"/>
<reference evidence="1" key="1">
    <citation type="submission" date="2015-04" db="EMBL/GenBank/DDBJ databases">
        <title>The genome sequence of the plant pathogenic Rhizarian Plasmodiophora brassicae reveals insights in its biotrophic life cycle and the origin of chitin synthesis.</title>
        <authorList>
            <person name="Schwelm A."/>
            <person name="Fogelqvist J."/>
            <person name="Knaust A."/>
            <person name="Julke S."/>
            <person name="Lilja T."/>
            <person name="Dhandapani V."/>
            <person name="Bonilla-Rosso G."/>
            <person name="Karlsson M."/>
            <person name="Shevchenko A."/>
            <person name="Choi S.R."/>
            <person name="Kim H.G."/>
            <person name="Park J.Y."/>
            <person name="Lim Y.P."/>
            <person name="Ludwig-Muller J."/>
            <person name="Dixelius C."/>
        </authorList>
    </citation>
    <scope>NUCLEOTIDE SEQUENCE</scope>
    <source>
        <tissue evidence="1">Potato root galls</tissue>
    </source>
</reference>
<evidence type="ECO:0000313" key="1">
    <source>
        <dbReference type="EMBL" id="CRZ07887.1"/>
    </source>
</evidence>
<dbReference type="InterPro" id="IPR036770">
    <property type="entry name" value="Ankyrin_rpt-contain_sf"/>
</dbReference>
<dbReference type="Gene3D" id="1.25.40.20">
    <property type="entry name" value="Ankyrin repeat-containing domain"/>
    <property type="match status" value="1"/>
</dbReference>
<name>A0A0H5R1T7_9EUKA</name>
<accession>A0A0H5R1T7</accession>
<proteinExistence type="predicted"/>
<feature type="non-terminal residue" evidence="1">
    <location>
        <position position="102"/>
    </location>
</feature>
<sequence>VKINGNTALDLAISFKRGVNFISPIITTVRQQIMHNLGQNVMTGHSVWSSPNLVQDGRDSDIIRETMSKFINNRNLRGNTALLSAITNHCSVETLKLLLENG</sequence>
<dbReference type="EMBL" id="HACM01007445">
    <property type="protein sequence ID" value="CRZ07887.1"/>
    <property type="molecule type" value="Transcribed_RNA"/>
</dbReference>
<protein>
    <submittedName>
        <fullName evidence="1">Uncharacterized protein</fullName>
    </submittedName>
</protein>
<organism evidence="1">
    <name type="scientific">Spongospora subterranea</name>
    <dbReference type="NCBI Taxonomy" id="70186"/>
    <lineage>
        <taxon>Eukaryota</taxon>
        <taxon>Sar</taxon>
        <taxon>Rhizaria</taxon>
        <taxon>Endomyxa</taxon>
        <taxon>Phytomyxea</taxon>
        <taxon>Plasmodiophorida</taxon>
        <taxon>Plasmodiophoridae</taxon>
        <taxon>Spongospora</taxon>
    </lineage>
</organism>
<feature type="non-terminal residue" evidence="1">
    <location>
        <position position="1"/>
    </location>
</feature>